<accession>A0ABW4XEW7</accession>
<keyword evidence="1" id="KW-1133">Transmembrane helix</keyword>
<evidence type="ECO:0000313" key="2">
    <source>
        <dbReference type="EMBL" id="MFD2093311.1"/>
    </source>
</evidence>
<protein>
    <submittedName>
        <fullName evidence="2">Uncharacterized protein</fullName>
    </submittedName>
</protein>
<keyword evidence="1" id="KW-0812">Transmembrane</keyword>
<gene>
    <name evidence="2" type="ORF">ACFSHS_17250</name>
</gene>
<comment type="caution">
    <text evidence="2">The sequence shown here is derived from an EMBL/GenBank/DDBJ whole genome shotgun (WGS) entry which is preliminary data.</text>
</comment>
<feature type="transmembrane region" description="Helical" evidence="1">
    <location>
        <begin position="6"/>
        <end position="26"/>
    </location>
</feature>
<sequence length="209" mass="22049">MDDAAAWASAGATTLAVVVALFGPGFERWRRRPKLVLSDPPPELGTAAKVVGGPTDGDGVVHWLRVAVSNDGRSTAEDVRVILLRIDAPEPLRKQPPSRELKWADVRTDRGSLPPRVARLVDVVHVKFVPDGGQLRRGLVAGVQPVSSADSGQPGSLLWRDLTAGTYVVHVSVSARDVAARHYAISFAVPAAGHPEAVAEALRGAGVTT</sequence>
<organism evidence="2 3">
    <name type="scientific">Blastococcus deserti</name>
    <dbReference type="NCBI Taxonomy" id="2259033"/>
    <lineage>
        <taxon>Bacteria</taxon>
        <taxon>Bacillati</taxon>
        <taxon>Actinomycetota</taxon>
        <taxon>Actinomycetes</taxon>
        <taxon>Geodermatophilales</taxon>
        <taxon>Geodermatophilaceae</taxon>
        <taxon>Blastococcus</taxon>
    </lineage>
</organism>
<dbReference type="Proteomes" id="UP001597402">
    <property type="component" value="Unassembled WGS sequence"/>
</dbReference>
<keyword evidence="1" id="KW-0472">Membrane</keyword>
<evidence type="ECO:0000256" key="1">
    <source>
        <dbReference type="SAM" id="Phobius"/>
    </source>
</evidence>
<keyword evidence="3" id="KW-1185">Reference proteome</keyword>
<dbReference type="EMBL" id="JBHUHP010000016">
    <property type="protein sequence ID" value="MFD2093311.1"/>
    <property type="molecule type" value="Genomic_DNA"/>
</dbReference>
<proteinExistence type="predicted"/>
<reference evidence="3" key="1">
    <citation type="journal article" date="2019" name="Int. J. Syst. Evol. Microbiol.">
        <title>The Global Catalogue of Microorganisms (GCM) 10K type strain sequencing project: providing services to taxonomists for standard genome sequencing and annotation.</title>
        <authorList>
            <consortium name="The Broad Institute Genomics Platform"/>
            <consortium name="The Broad Institute Genome Sequencing Center for Infectious Disease"/>
            <person name="Wu L."/>
            <person name="Ma J."/>
        </authorList>
    </citation>
    <scope>NUCLEOTIDE SEQUENCE [LARGE SCALE GENOMIC DNA]</scope>
    <source>
        <strain evidence="3">JCM 3338</strain>
    </source>
</reference>
<dbReference type="RefSeq" id="WP_376878711.1">
    <property type="nucleotide sequence ID" value="NZ_JBHUHP010000016.1"/>
</dbReference>
<name>A0ABW4XEW7_9ACTN</name>
<evidence type="ECO:0000313" key="3">
    <source>
        <dbReference type="Proteomes" id="UP001597402"/>
    </source>
</evidence>